<dbReference type="Proteomes" id="UP001596074">
    <property type="component" value="Unassembled WGS sequence"/>
</dbReference>
<evidence type="ECO:0000256" key="2">
    <source>
        <dbReference type="SAM" id="Phobius"/>
    </source>
</evidence>
<dbReference type="EMBL" id="JBHSON010000118">
    <property type="protein sequence ID" value="MFC5753653.1"/>
    <property type="molecule type" value="Genomic_DNA"/>
</dbReference>
<feature type="region of interest" description="Disordered" evidence="1">
    <location>
        <begin position="148"/>
        <end position="174"/>
    </location>
</feature>
<name>A0ABW1AGD8_9ACTN</name>
<keyword evidence="2" id="KW-0812">Transmembrane</keyword>
<reference evidence="4" key="1">
    <citation type="journal article" date="2019" name="Int. J. Syst. Evol. Microbiol.">
        <title>The Global Catalogue of Microorganisms (GCM) 10K type strain sequencing project: providing services to taxonomists for standard genome sequencing and annotation.</title>
        <authorList>
            <consortium name="The Broad Institute Genomics Platform"/>
            <consortium name="The Broad Institute Genome Sequencing Center for Infectious Disease"/>
            <person name="Wu L."/>
            <person name="Ma J."/>
        </authorList>
    </citation>
    <scope>NUCLEOTIDE SEQUENCE [LARGE SCALE GENOMIC DNA]</scope>
    <source>
        <strain evidence="4">KCTC 42087</strain>
    </source>
</reference>
<accession>A0ABW1AGD8</accession>
<comment type="caution">
    <text evidence="3">The sequence shown here is derived from an EMBL/GenBank/DDBJ whole genome shotgun (WGS) entry which is preliminary data.</text>
</comment>
<keyword evidence="2" id="KW-0472">Membrane</keyword>
<evidence type="ECO:0008006" key="5">
    <source>
        <dbReference type="Google" id="ProtNLM"/>
    </source>
</evidence>
<protein>
    <recommendedName>
        <fullName evidence="5">DUF3592 domain-containing protein</fullName>
    </recommendedName>
</protein>
<proteinExistence type="predicted"/>
<keyword evidence="4" id="KW-1185">Reference proteome</keyword>
<feature type="transmembrane region" description="Helical" evidence="2">
    <location>
        <begin position="119"/>
        <end position="140"/>
    </location>
</feature>
<evidence type="ECO:0000313" key="4">
    <source>
        <dbReference type="Proteomes" id="UP001596074"/>
    </source>
</evidence>
<organism evidence="3 4">
    <name type="scientific">Actinomadura rugatobispora</name>
    <dbReference type="NCBI Taxonomy" id="1994"/>
    <lineage>
        <taxon>Bacteria</taxon>
        <taxon>Bacillati</taxon>
        <taxon>Actinomycetota</taxon>
        <taxon>Actinomycetes</taxon>
        <taxon>Streptosporangiales</taxon>
        <taxon>Thermomonosporaceae</taxon>
        <taxon>Actinomadura</taxon>
    </lineage>
</organism>
<evidence type="ECO:0000256" key="1">
    <source>
        <dbReference type="SAM" id="MobiDB-lite"/>
    </source>
</evidence>
<feature type="compositionally biased region" description="Gly residues" evidence="1">
    <location>
        <begin position="164"/>
        <end position="174"/>
    </location>
</feature>
<sequence>MLAFTYCLVIAAGWWTAWNVVTAYENLTFSQGKYGTRGTVTTHYYAGAGRSSPAYCAGTFRSMDGTVQREVHVDFDAPCPPGGQQPAYLRARRGYVIPIPWSVRQEDHAVVPGTYKATGFVGCAFPLAVTVGCGALVWGLRREYKRNLPSPRERKGTAGRRGRSGAGPTGTGSA</sequence>
<gene>
    <name evidence="3" type="ORF">ACFPZN_49235</name>
</gene>
<evidence type="ECO:0000313" key="3">
    <source>
        <dbReference type="EMBL" id="MFC5753653.1"/>
    </source>
</evidence>
<keyword evidence="2" id="KW-1133">Transmembrane helix</keyword>